<feature type="domain" description="CUB" evidence="31">
    <location>
        <begin position="1902"/>
        <end position="2017"/>
    </location>
</feature>
<dbReference type="InterPro" id="IPR018097">
    <property type="entry name" value="EGF_Ca-bd_CS"/>
</dbReference>
<keyword evidence="9" id="KW-0165">Cleavage on pair of basic residues</keyword>
<dbReference type="SUPFAM" id="SSF57196">
    <property type="entry name" value="EGF/Laminin"/>
    <property type="match status" value="5"/>
</dbReference>
<keyword evidence="19" id="KW-1207">Sterol metabolism</keyword>
<evidence type="ECO:0000256" key="10">
    <source>
        <dbReference type="ARBA" id="ARBA00022723"/>
    </source>
</evidence>
<dbReference type="Pfam" id="PF12947">
    <property type="entry name" value="EGF_3"/>
    <property type="match status" value="1"/>
</dbReference>
<feature type="domain" description="CUB" evidence="31">
    <location>
        <begin position="1205"/>
        <end position="1317"/>
    </location>
</feature>
<dbReference type="CDD" id="cd22201">
    <property type="entry name" value="cubilin_NTD"/>
    <property type="match status" value="1"/>
</dbReference>
<feature type="domain" description="CUB" evidence="31">
    <location>
        <begin position="1785"/>
        <end position="1901"/>
    </location>
</feature>
<keyword evidence="23" id="KW-0170">Cobalt</keyword>
<keyword evidence="34" id="KW-1185">Reference proteome</keyword>
<evidence type="ECO:0000256" key="2">
    <source>
        <dbReference type="ARBA" id="ARBA00004202"/>
    </source>
</evidence>
<dbReference type="FunFam" id="2.60.120.290:FF:000005">
    <property type="entry name" value="Procollagen C-endopeptidase enhancer 1"/>
    <property type="match status" value="5"/>
</dbReference>
<dbReference type="PANTHER" id="PTHR24251:SF40">
    <property type="entry name" value="CUB DOMAIN-CONTAINING PROTEIN"/>
    <property type="match status" value="1"/>
</dbReference>
<dbReference type="InterPro" id="IPR000859">
    <property type="entry name" value="CUB_dom"/>
</dbReference>
<evidence type="ECO:0000259" key="32">
    <source>
        <dbReference type="PROSITE" id="PS50026"/>
    </source>
</evidence>
<feature type="domain" description="EGF-like" evidence="32">
    <location>
        <begin position="188"/>
        <end position="229"/>
    </location>
</feature>
<feature type="domain" description="CUB" evidence="31">
    <location>
        <begin position="1558"/>
        <end position="1672"/>
    </location>
</feature>
<feature type="domain" description="CUB" evidence="31">
    <location>
        <begin position="2743"/>
        <end position="2853"/>
    </location>
</feature>
<keyword evidence="17" id="KW-0472">Membrane</keyword>
<keyword evidence="20" id="KW-0325">Glycoprotein</keyword>
<evidence type="ECO:0000256" key="16">
    <source>
        <dbReference type="ARBA" id="ARBA00023098"/>
    </source>
</evidence>
<evidence type="ECO:0000256" key="19">
    <source>
        <dbReference type="ARBA" id="ARBA00023166"/>
    </source>
</evidence>
<dbReference type="FunFam" id="2.10.25.10:FF:000379">
    <property type="entry name" value="Cubilin"/>
    <property type="match status" value="1"/>
</dbReference>
<feature type="domain" description="EGF-like" evidence="32">
    <location>
        <begin position="150"/>
        <end position="186"/>
    </location>
</feature>
<sequence>MEFLYFTWCLLLNIYCVSSLNYFGPQPKIITEDGHLIFRAGEDRNITLQTKGKGKVQVNGVDLSDAAKMIKSASAIFNKYSENFEGPFNRIDKFEAILKGKNGILQRLTTVENECANLTISEVSKPEISRLSRQYRRVKSALISILSLIIKNECQSNPCANGAVCQDAYDGVICHCLDGWEGLRCDKDVNECARFVGTDLGCQNGATCINSPGSYRCICPFGWYGLHCTRRSKDCNSGSSSSLCGHGTCVPQNTDLGYSCICDQGWTKSGSAPDCSVDVDECKMDRPPCSVNPLVACQNTPGSFRCAQCPAGYTGNGFYCIDIDECALFNGGCSMEPRVECINIVGSRKCGACPPGYQGDGITCTYKGICNVNNGGCHPLATCKNNPRISSTYVECNCPSGYQGNGFGPNGCLPSTLTPCAPNPCKNGYCTVNDTSPDHYICRCKPSFFGKNCDKSANACASNPCKNGGLCLNWNLSFMCMCTKSWTGPTCNSERSACGGHLRSSFGDLKFPPGNFSMKTGVRSCAWVIETNTNKVLNITFQRFQLKQSEHCNKDWLQIHDGRNSASHIMGRFCGNDLPKNGTIKTSHNTVYIWYRTDGLSNSGFELSWNSTTPTCEYVINTTSHGTIQSPGSPGNYPNNRDCYWTLFAPTGKRLLFHFFSFDIGQSVNCSEDYLEFIPSLNENEKPLAKYCNSTTLPSPLYSPGPEVVVHFHSDEKKQHAGFQISYSIVEGIPGCGGVFTKDHGEIQSPSYKGAYMSDLSCEYKIKLAEGLRIRSEFISFDLEFDNVCEFDYVEIYSGPDTNSPLIGRYCGQTAPAPFISTGNELTIYLKTDWATDFKGFTMRYETVCGGKFTKPSGIIVSDGYPDRYTPGLSCLYEIVQPVGTIIQLSFSDFNLESAMSEVQQECYDYVEIRDGDNENSTLVGRYCDENKPPLVISSLNYLWIKFISDESVGGRGFKANYSTTNIGCGGILKNRVGAISSPGVGGYYSTGRKCTWVIAAPPGRVIQLTWITFQIEYRFVCDHDYVLVYDNNTNSERGGLIGRYCGNKLPPALVSTSNVLTIVFVSDLNPNTGGFTLSYHFVDEAKLCGGNFISPGGVLKSPGFPKNYPSTSDCTWTITVATGSQILLNITKFDIEQYAGCKYDHLEIRNGKAVSSPLIGRYCGNDIPKLITSHTNQIYIHFKSNTQVFRTGFEIIWESAATGCGGTLTAPRGSIASPMYPESYNRFTNCYWKITVSAGSLVQLFFSDIDLEFQVNCLLDFVEMYDGKGISSKSLGRFCGPTHKPFILSTQNHVFVHFRSDVSYQGRGFQLQYSTICRNNLTGFYGVIESPNFPNEYPLINDCTWNINVEAKNGINITFSHFDIRRGYYVKGESCDNDNYLEIRYLDETDTGELRYESYGKYCGNEVPKMITLQHDHAQIRYVTNILASGTGFRLEWVLEGCGGKLYRKGSIESPNYPKGYPVGKACKWELEADFGNLIEITFQDVDIEKVAKCEYDSIKVFNGPDDTFPLLGHFCHQEAPTRLTSIGNKMSVYFNSDISYVGKGFYANFTSVNAKCGGKMKISKGTLHSPNYPQNYDKNTTCEWLLEVDENHLIDLEFEDVQLLSESLCKKNYIKVYDGPSAAYPVLANICGNKKPNRTITSTHNTLTVEFTSSTVYLTSKGFKASFHKACGARIVASDTGEIHMDSQHDIERQDNCTWTILAPEPDEQVILTINHMNTPNHDCSFEHPIVIYNGESSNGTLMGQYCGTKAPPTLTSSGNSLHVVVLPDVYFFATYTVYGSRCGGLLASFEGNFATPGYPTVYPLETECEWTLHAAPGNHISLNFKEFDIPQSEKCKTDYLEIRSNNSSGKILGIYCGNNKPDNITNIGSLWIYFKSSKPEKDVSVISAKGFIAEYILDHDNVISAASGSIANPLYPAYFWSSGEYTWRISVMFGKKISFTIKELFLESYDAEDCSYSGLKIYDGIDSSAPQLLSACGFKTPSEPIKTSSNEAYIIGSLNAIRTGAKFLIEWQELQNYMEIKKENNTIEGCGSKEVIDVSNLTTYTLKSPGYPGGYANNLNCEWMFSTSPMNHLIIFFESVDLESYYGSFAHCFLDHIEIYFGKDGTENWQKITDVCTDNGTIIVSKSNLMKVKFVSNYHSNGTGFLANIHEVCGGTLIQSEGYIKFTDKYPRGRKCEWNITVGSGRTIKVDFPLFNIAPGQEKGCRNHLTMRNGHLSDSPLLGNGQYCGNSRPVLTTTSNRLNVKYSGASNVKGFILHFEEVSYDCGGNIELTTFKNSTTITSPNYPNIPPPHIDCIWRIRSPAGTSVQVDFQDRFDLTKSDRCVTEAVEMRNGATELSPIIGRFCKTMPGTQYSTDNTMYLKYFTNTDDPKNGFKATLSLASCGGTLRGKSGQLHWSSTNKGVYQNNNCTWHIVAPEDYTLRLKLSELHFFLNFLRCSKNSENISIYSVDSLQRTETLVKNICNGVGQPDLLIGGNEAIIKFTHGYPARSPQLKSYFTISYTAIEQNCTFNLDTSSGTIKTPSYPRHSYSLKNCKWYVKVPEGRRITLRMLDLDLDETASPGSPRIILYDSNMRLAIANIRNNNLTTEEQRVFKSSSNTMLINFWCINCHGRGFSARYNSDEETVCRGSFNESSGLIPMPTEPKFSCSWKRTQDEGNTVKMSFQMYSGFKTLYFTSCYSFSGGAILFSEYGQGRSKFFNLCSNTTNPVVVTSSFPKLSLQVWGKRSVFNYSISYDTYKCGAIKTTENGVISSPNFPNKPSSSMECSWLIALFPDQQINLTFTSFDLGDDCDKSFVEIYNGKRLFAPKIGTFCKDKNPVVIHSERNFLLINYHFEDGSKGKGFNATYQPIIEGCGGIFHSKNRIIQTPDYPNDYPNNTECVWEIRADEGYHIGFSFIGRFHLEESDECADDYLKIWDWKDDQWVHLKTLCGRETPNPVNSTGNRMKVMFRSNNKIRARGFKAKWDFNCGGTFVATDIPQYIMSPGYPLKYPNNIKCEYILKSSSADQYVNVQFTDFSLEDGMPSCVSDNMTIKGLSSYYLPHVRSLYCGDAKPSDMRHKGGAKITFISDSWVVKSGYRFSFRNDGCGGNITSPTKISTSMFKSSTSFVTYGRMRCQWDITAPNKKIIVLRFESLQTPYTPSCSYDNVVVYGGHIIQKENKLASFCGNLSQSLPTISSINNTATILSFVDPLSSTFKFSIDIFFTAGPLEGCGGTFNLTSTKIIQSPSVDEIVDCNWNFIAPVDNQIEFELLDLNLPGCKKEAVCSCSFIELRDGGSALAILIKKLCNHDNLSRTKFYSSTRYGFLRYHQKGMASNAFRISVKPIPSKCGESVLNVTSEVKTLISPNYPNQYPENMRCSWLLRTTENYKKFVLRFIDFELSEEGTESIAENVCKNDYLEIEDGNFQSYAQSLGPSTIFAGRGKTSSTYELNMRGFHTFCGRNGKPFDYFTATSAVTLILQSKYGNNRGKGFKVEYQFVGCNRNYTEESGKIRISVGANEDCIVGVNTTGNRTISFYFSQFYSSYSTGCTDDSLSVLDGDLKTGKEVGKWCGYDLPSPVFSKTNMLWLKVKSKKDYSLVNVNVEYTTTDKGRGCGGSFYDVSGKFSSPLYPNDYRNDTLCKWQVRGPKGSRYYIHFSMFDIQAPCQINHIEVTTYEKTLGNIHRFCKNDNPADLYSDGKFEVSYLSSIHNGGRGWVIEFKTTDTDNIPPFTVYRTAYRFG</sequence>
<dbReference type="PROSITE" id="PS01180">
    <property type="entry name" value="CUB"/>
    <property type="match status" value="27"/>
</dbReference>
<dbReference type="Proteomes" id="UP001431783">
    <property type="component" value="Unassembled WGS sequence"/>
</dbReference>
<evidence type="ECO:0000256" key="30">
    <source>
        <dbReference type="SAM" id="SignalP"/>
    </source>
</evidence>
<evidence type="ECO:0000256" key="25">
    <source>
        <dbReference type="ARBA" id="ARBA00023878"/>
    </source>
</evidence>
<dbReference type="Pfam" id="PF07645">
    <property type="entry name" value="EGF_CA"/>
    <property type="match status" value="2"/>
</dbReference>
<dbReference type="SUPFAM" id="SSF57184">
    <property type="entry name" value="Growth factor receptor domain"/>
    <property type="match status" value="1"/>
</dbReference>
<evidence type="ECO:0000256" key="27">
    <source>
        <dbReference type="ARBA" id="ARBA00049703"/>
    </source>
</evidence>
<dbReference type="PANTHER" id="PTHR24251">
    <property type="entry name" value="OVOCHYMASE-RELATED"/>
    <property type="match status" value="1"/>
</dbReference>
<dbReference type="FunFam" id="2.60.120.290:FF:000013">
    <property type="entry name" value="Membrane frizzled-related protein"/>
    <property type="match status" value="6"/>
</dbReference>
<dbReference type="EMBL" id="JARQZJ010000122">
    <property type="protein sequence ID" value="KAK9889125.1"/>
    <property type="molecule type" value="Genomic_DNA"/>
</dbReference>
<feature type="disulfide bond" evidence="29">
    <location>
        <begin position="425"/>
        <end position="442"/>
    </location>
</feature>
<evidence type="ECO:0000256" key="4">
    <source>
        <dbReference type="ARBA" id="ARBA00022475"/>
    </source>
</evidence>
<comment type="function">
    <text evidence="26">Endocytic receptor which plays a role in lipoprotein, vitamin and iron metabolism by facilitating their uptake. Acts together with LRP2 to mediate endocytosis of high-density lipoproteins, GC, hemoglobin, ALB, TF and SCGB1A1. Acts together with AMN to mediate endocytosis of the CBLIF-cobalamin complex. Binds to ALB, MB, Kappa and lambda-light chains, TF, hemoglobin, GC, SCGB1A1, APOA1, high density lipoprotein, and the CBLIF-cobalamin complex. Ligand binding requires calcium. Serves as important transporter in several absorptive epithelia, including intestine, renal proximal tubules and embryonic yolk sac. May play an important role in the development of the peri-implantation embryo through internalization of APOA1 and cholesterol. Binds to LGALS3 at the maternal-fetal interface.</text>
</comment>
<feature type="domain" description="CUB" evidence="31">
    <location>
        <begin position="2512"/>
        <end position="2625"/>
    </location>
</feature>
<feature type="domain" description="CUB" evidence="31">
    <location>
        <begin position="2156"/>
        <end position="2265"/>
    </location>
</feature>
<feature type="domain" description="CUB" evidence="31">
    <location>
        <begin position="498"/>
        <end position="612"/>
    </location>
</feature>
<keyword evidence="16" id="KW-0443">Lipid metabolism</keyword>
<keyword evidence="6" id="KW-0153">Cholesterol metabolism</keyword>
<keyword evidence="4" id="KW-1003">Cell membrane</keyword>
<protein>
    <recommendedName>
        <fullName evidence="25">Cubilin</fullName>
    </recommendedName>
</protein>
<feature type="disulfide bond" evidence="29">
    <location>
        <begin position="482"/>
        <end position="491"/>
    </location>
</feature>
<dbReference type="Gene3D" id="2.60.120.290">
    <property type="entry name" value="Spermadhesin, CUB domain"/>
    <property type="match status" value="26"/>
</dbReference>
<dbReference type="Pfam" id="PF00008">
    <property type="entry name" value="EGF"/>
    <property type="match status" value="2"/>
</dbReference>
<dbReference type="SMART" id="SM00179">
    <property type="entry name" value="EGF_CA"/>
    <property type="match status" value="6"/>
</dbReference>
<feature type="domain" description="CUB" evidence="31">
    <location>
        <begin position="1089"/>
        <end position="1201"/>
    </location>
</feature>
<evidence type="ECO:0000256" key="9">
    <source>
        <dbReference type="ARBA" id="ARBA00022685"/>
    </source>
</evidence>
<dbReference type="InterPro" id="IPR024731">
    <property type="entry name" value="NELL2-like_EGF"/>
</dbReference>
<evidence type="ECO:0000313" key="34">
    <source>
        <dbReference type="Proteomes" id="UP001431783"/>
    </source>
</evidence>
<feature type="domain" description="CUB" evidence="31">
    <location>
        <begin position="2387"/>
        <end position="2508"/>
    </location>
</feature>
<dbReference type="SUPFAM" id="SSF49854">
    <property type="entry name" value="Spermadhesin, CUB domain"/>
    <property type="match status" value="26"/>
</dbReference>
<evidence type="ECO:0000256" key="5">
    <source>
        <dbReference type="ARBA" id="ARBA00022536"/>
    </source>
</evidence>
<dbReference type="FunFam" id="2.10.25.10:FF:000066">
    <property type="entry name" value="FAT atypical cadherin 4"/>
    <property type="match status" value="1"/>
</dbReference>
<evidence type="ECO:0000256" key="6">
    <source>
        <dbReference type="ARBA" id="ARBA00022548"/>
    </source>
</evidence>
<feature type="disulfide bond" evidence="28">
    <location>
        <begin position="616"/>
        <end position="643"/>
    </location>
</feature>
<dbReference type="PROSITE" id="PS00010">
    <property type="entry name" value="ASX_HYDROXYL"/>
    <property type="match status" value="2"/>
</dbReference>
<keyword evidence="10" id="KW-0479">Metal-binding</keyword>
<keyword evidence="22" id="KW-0458">Lysosome</keyword>
<feature type="domain" description="CUB" evidence="31">
    <location>
        <begin position="2630"/>
        <end position="2681"/>
    </location>
</feature>
<dbReference type="CDD" id="cd00054">
    <property type="entry name" value="EGF_CA"/>
    <property type="match status" value="5"/>
</dbReference>
<keyword evidence="8" id="KW-0846">Cobalamin</keyword>
<evidence type="ECO:0000256" key="11">
    <source>
        <dbReference type="ARBA" id="ARBA00022729"/>
    </source>
</evidence>
<dbReference type="GO" id="GO:0005886">
    <property type="term" value="C:plasma membrane"/>
    <property type="evidence" value="ECO:0007669"/>
    <property type="project" value="UniProtKB-SubCell"/>
</dbReference>
<feature type="disulfide bond" evidence="28">
    <location>
        <begin position="498"/>
        <end position="525"/>
    </location>
</feature>
<feature type="domain" description="CUB" evidence="31">
    <location>
        <begin position="3089"/>
        <end position="3207"/>
    </location>
</feature>
<keyword evidence="13" id="KW-0967">Endosome</keyword>
<keyword evidence="3" id="KW-0813">Transport</keyword>
<keyword evidence="11 30" id="KW-0732">Signal</keyword>
<feature type="domain" description="CUB" evidence="31">
    <location>
        <begin position="2269"/>
        <end position="2385"/>
    </location>
</feature>
<feature type="disulfide bond" evidence="29">
    <location>
        <begin position="219"/>
        <end position="228"/>
    </location>
</feature>
<dbReference type="InterPro" id="IPR000742">
    <property type="entry name" value="EGF"/>
</dbReference>
<dbReference type="Gene3D" id="2.10.25.10">
    <property type="entry name" value="Laminin"/>
    <property type="match status" value="7"/>
</dbReference>
<dbReference type="InterPro" id="IPR000152">
    <property type="entry name" value="EGF-type_Asp/Asn_hydroxyl_site"/>
</dbReference>
<dbReference type="PROSITE" id="PS01187">
    <property type="entry name" value="EGF_CA"/>
    <property type="match status" value="1"/>
</dbReference>
<feature type="disulfide bond" evidence="29">
    <location>
        <begin position="176"/>
        <end position="185"/>
    </location>
</feature>
<evidence type="ECO:0000256" key="18">
    <source>
        <dbReference type="ARBA" id="ARBA00023157"/>
    </source>
</evidence>
<keyword evidence="7" id="KW-0597">Phosphoprotein</keyword>
<comment type="subcellular location">
    <subcellularLocation>
        <location evidence="2">Cell membrane</location>
        <topology evidence="2">Peripheral membrane protein</topology>
    </subcellularLocation>
    <subcellularLocation>
        <location evidence="1">Endosome</location>
    </subcellularLocation>
    <subcellularLocation>
        <location evidence="24">Lysosome membrane</location>
        <topology evidence="24">Peripheral membrane protein</topology>
    </subcellularLocation>
</comment>
<feature type="domain" description="EGF-like" evidence="32">
    <location>
        <begin position="456"/>
        <end position="492"/>
    </location>
</feature>
<evidence type="ECO:0000256" key="28">
    <source>
        <dbReference type="PROSITE-ProRule" id="PRU00059"/>
    </source>
</evidence>
<name>A0AAW1V6H2_9CUCU</name>
<comment type="caution">
    <text evidence="33">The sequence shown here is derived from an EMBL/GenBank/DDBJ whole genome shotgun (WGS) entry which is preliminary data.</text>
</comment>
<feature type="domain" description="CUB" evidence="31">
    <location>
        <begin position="3595"/>
        <end position="3703"/>
    </location>
</feature>
<dbReference type="FunFam" id="2.10.25.10:FF:000173">
    <property type="entry name" value="Neurogenic locus notch protein 2"/>
    <property type="match status" value="1"/>
</dbReference>
<dbReference type="FunFam" id="2.10.25.10:FF:000429">
    <property type="entry name" value="Cubilin"/>
    <property type="match status" value="1"/>
</dbReference>
<feature type="domain" description="CUB" evidence="31">
    <location>
        <begin position="736"/>
        <end position="848"/>
    </location>
</feature>
<comment type="caution">
    <text evidence="29">Lacks conserved residue(s) required for the propagation of feature annotation.</text>
</comment>
<feature type="domain" description="CUB" evidence="31">
    <location>
        <begin position="2033"/>
        <end position="2155"/>
    </location>
</feature>
<feature type="domain" description="CUB" evidence="31">
    <location>
        <begin position="1673"/>
        <end position="1781"/>
    </location>
</feature>
<dbReference type="GO" id="GO:0005509">
    <property type="term" value="F:calcium ion binding"/>
    <property type="evidence" value="ECO:0007669"/>
    <property type="project" value="InterPro"/>
</dbReference>
<dbReference type="GO" id="GO:0031419">
    <property type="term" value="F:cobalamin binding"/>
    <property type="evidence" value="ECO:0007669"/>
    <property type="project" value="UniProtKB-KW"/>
</dbReference>
<keyword evidence="14" id="KW-0106">Calcium</keyword>
<evidence type="ECO:0000256" key="29">
    <source>
        <dbReference type="PROSITE-ProRule" id="PRU00076"/>
    </source>
</evidence>
<dbReference type="InterPro" id="IPR049883">
    <property type="entry name" value="NOTCH1_EGF-like"/>
</dbReference>
<evidence type="ECO:0000313" key="33">
    <source>
        <dbReference type="EMBL" id="KAK9889125.1"/>
    </source>
</evidence>
<evidence type="ECO:0000256" key="1">
    <source>
        <dbReference type="ARBA" id="ARBA00004177"/>
    </source>
</evidence>
<gene>
    <name evidence="33" type="ORF">WA026_004393</name>
</gene>
<accession>A0AAW1V6H2</accession>
<evidence type="ECO:0000256" key="23">
    <source>
        <dbReference type="ARBA" id="ARBA00023285"/>
    </source>
</evidence>
<keyword evidence="15" id="KW-0653">Protein transport</keyword>
<dbReference type="Pfam" id="PF00431">
    <property type="entry name" value="CUB"/>
    <property type="match status" value="24"/>
</dbReference>
<dbReference type="GO" id="GO:0005768">
    <property type="term" value="C:endosome"/>
    <property type="evidence" value="ECO:0007669"/>
    <property type="project" value="UniProtKB-SubCell"/>
</dbReference>
<feature type="domain" description="EGF-like" evidence="32">
    <location>
        <begin position="416"/>
        <end position="454"/>
    </location>
</feature>
<feature type="domain" description="CUB" evidence="31">
    <location>
        <begin position="1318"/>
        <end position="1441"/>
    </location>
</feature>
<dbReference type="FunFam" id="2.60.120.290:FF:000003">
    <property type="entry name" value="Neuropilin"/>
    <property type="match status" value="1"/>
</dbReference>
<evidence type="ECO:0000256" key="15">
    <source>
        <dbReference type="ARBA" id="ARBA00022927"/>
    </source>
</evidence>
<feature type="disulfide bond" evidence="29">
    <location>
        <begin position="444"/>
        <end position="453"/>
    </location>
</feature>
<dbReference type="InterPro" id="IPR035914">
    <property type="entry name" value="Sperma_CUB_dom_sf"/>
</dbReference>
<feature type="domain" description="CUB" evidence="31">
    <location>
        <begin position="3214"/>
        <end position="3327"/>
    </location>
</feature>
<dbReference type="PROSITE" id="PS50026">
    <property type="entry name" value="EGF_3"/>
    <property type="match status" value="4"/>
</dbReference>
<comment type="subunit">
    <text evidence="27">Interacts with AMN. Component of the cubam complex composed of one CUBN trimer and one AMN chain. The cubam complex can dimerize. Interacts with LRP2 in a dual-receptor complex in a calcium-dependent manner. Found in a complex with PID1/PCLI1, LRP1 and CUBNI. Interacts with LRP1 and PID1/PCLI1.</text>
</comment>
<evidence type="ECO:0000256" key="17">
    <source>
        <dbReference type="ARBA" id="ARBA00023136"/>
    </source>
</evidence>
<evidence type="ECO:0000256" key="14">
    <source>
        <dbReference type="ARBA" id="ARBA00022837"/>
    </source>
</evidence>
<keyword evidence="5 29" id="KW-0245">EGF-like domain</keyword>
<feature type="domain" description="CUB" evidence="31">
    <location>
        <begin position="1443"/>
        <end position="1554"/>
    </location>
</feature>
<dbReference type="PROSITE" id="PS01186">
    <property type="entry name" value="EGF_2"/>
    <property type="match status" value="3"/>
</dbReference>
<feature type="domain" description="CUB" evidence="31">
    <location>
        <begin position="3331"/>
        <end position="3480"/>
    </location>
</feature>
<feature type="signal peptide" evidence="30">
    <location>
        <begin position="1"/>
        <end position="19"/>
    </location>
</feature>
<keyword evidence="21" id="KW-0753">Steroid metabolism</keyword>
<feature type="domain" description="CUB" evidence="31">
    <location>
        <begin position="2857"/>
        <end position="2970"/>
    </location>
</feature>
<dbReference type="GO" id="GO:0015031">
    <property type="term" value="P:protein transport"/>
    <property type="evidence" value="ECO:0007669"/>
    <property type="project" value="UniProtKB-KW"/>
</dbReference>
<evidence type="ECO:0000256" key="20">
    <source>
        <dbReference type="ARBA" id="ARBA00023180"/>
    </source>
</evidence>
<proteinExistence type="predicted"/>
<dbReference type="InterPro" id="IPR001881">
    <property type="entry name" value="EGF-like_Ca-bd_dom"/>
</dbReference>
<dbReference type="InterPro" id="IPR009030">
    <property type="entry name" value="Growth_fac_rcpt_cys_sf"/>
</dbReference>
<evidence type="ECO:0000256" key="8">
    <source>
        <dbReference type="ARBA" id="ARBA00022628"/>
    </source>
</evidence>
<dbReference type="SMART" id="SM00181">
    <property type="entry name" value="EGF"/>
    <property type="match status" value="8"/>
</dbReference>
<evidence type="ECO:0000256" key="24">
    <source>
        <dbReference type="ARBA" id="ARBA00023765"/>
    </source>
</evidence>
<dbReference type="CDD" id="cd00041">
    <property type="entry name" value="CUB"/>
    <property type="match status" value="25"/>
</dbReference>
<keyword evidence="12" id="KW-0677">Repeat</keyword>
<feature type="domain" description="CUB" evidence="31">
    <location>
        <begin position="3482"/>
        <end position="3589"/>
    </location>
</feature>
<evidence type="ECO:0000256" key="13">
    <source>
        <dbReference type="ARBA" id="ARBA00022753"/>
    </source>
</evidence>
<dbReference type="FunFam" id="2.10.25.10:FF:000260">
    <property type="entry name" value="Notch receptor 4"/>
    <property type="match status" value="1"/>
</dbReference>
<dbReference type="GO" id="GO:0005765">
    <property type="term" value="C:lysosomal membrane"/>
    <property type="evidence" value="ECO:0007669"/>
    <property type="project" value="UniProtKB-SubCell"/>
</dbReference>
<keyword evidence="18 29" id="KW-1015">Disulfide bond</keyword>
<evidence type="ECO:0000256" key="12">
    <source>
        <dbReference type="ARBA" id="ARBA00022737"/>
    </source>
</evidence>
<feature type="chain" id="PRO_5043587317" description="Cubilin" evidence="30">
    <location>
        <begin position="20"/>
        <end position="3721"/>
    </location>
</feature>
<feature type="domain" description="CUB" evidence="31">
    <location>
        <begin position="2971"/>
        <end position="3087"/>
    </location>
</feature>
<dbReference type="SMART" id="SM00042">
    <property type="entry name" value="CUB"/>
    <property type="match status" value="26"/>
</dbReference>
<organism evidence="33 34">
    <name type="scientific">Henosepilachna vigintioctopunctata</name>
    <dbReference type="NCBI Taxonomy" id="420089"/>
    <lineage>
        <taxon>Eukaryota</taxon>
        <taxon>Metazoa</taxon>
        <taxon>Ecdysozoa</taxon>
        <taxon>Arthropoda</taxon>
        <taxon>Hexapoda</taxon>
        <taxon>Insecta</taxon>
        <taxon>Pterygota</taxon>
        <taxon>Neoptera</taxon>
        <taxon>Endopterygota</taxon>
        <taxon>Coleoptera</taxon>
        <taxon>Polyphaga</taxon>
        <taxon>Cucujiformia</taxon>
        <taxon>Coccinelloidea</taxon>
        <taxon>Coccinellidae</taxon>
        <taxon>Epilachninae</taxon>
        <taxon>Epilachnini</taxon>
        <taxon>Henosepilachna</taxon>
    </lineage>
</organism>
<feature type="domain" description="CUB" evidence="31">
    <location>
        <begin position="969"/>
        <end position="1083"/>
    </location>
</feature>
<evidence type="ECO:0000256" key="3">
    <source>
        <dbReference type="ARBA" id="ARBA00022448"/>
    </source>
</evidence>
<evidence type="ECO:0000256" key="7">
    <source>
        <dbReference type="ARBA" id="ARBA00022553"/>
    </source>
</evidence>
<feature type="disulfide bond" evidence="29">
    <location>
        <begin position="420"/>
        <end position="430"/>
    </location>
</feature>
<feature type="domain" description="CUB" evidence="31">
    <location>
        <begin position="849"/>
        <end position="965"/>
    </location>
</feature>
<dbReference type="GO" id="GO:0008203">
    <property type="term" value="P:cholesterol metabolic process"/>
    <property type="evidence" value="ECO:0007669"/>
    <property type="project" value="UniProtKB-KW"/>
</dbReference>
<reference evidence="33 34" key="1">
    <citation type="submission" date="2023-03" db="EMBL/GenBank/DDBJ databases">
        <title>Genome insight into feeding habits of ladybird beetles.</title>
        <authorList>
            <person name="Li H.-S."/>
            <person name="Huang Y.-H."/>
            <person name="Pang H."/>
        </authorList>
    </citation>
    <scope>NUCLEOTIDE SEQUENCE [LARGE SCALE GENOMIC DNA]</scope>
    <source>
        <strain evidence="33">SYSU_2023b</strain>
        <tissue evidence="33">Whole body</tissue>
    </source>
</reference>
<feature type="domain" description="CUB" evidence="31">
    <location>
        <begin position="616"/>
        <end position="730"/>
    </location>
</feature>
<dbReference type="PROSITE" id="PS00022">
    <property type="entry name" value="EGF_1"/>
    <property type="match status" value="4"/>
</dbReference>
<evidence type="ECO:0000256" key="21">
    <source>
        <dbReference type="ARBA" id="ARBA00023221"/>
    </source>
</evidence>
<evidence type="ECO:0000256" key="22">
    <source>
        <dbReference type="ARBA" id="ARBA00023228"/>
    </source>
</evidence>
<evidence type="ECO:0000259" key="31">
    <source>
        <dbReference type="PROSITE" id="PS01180"/>
    </source>
</evidence>
<evidence type="ECO:0000256" key="26">
    <source>
        <dbReference type="ARBA" id="ARBA00049611"/>
    </source>
</evidence>